<evidence type="ECO:0000256" key="1">
    <source>
        <dbReference type="ARBA" id="ARBA00008026"/>
    </source>
</evidence>
<dbReference type="InterPro" id="IPR004536">
    <property type="entry name" value="SPS/SelD"/>
</dbReference>
<comment type="caution">
    <text evidence="12">The sequence shown here is derived from an EMBL/GenBank/DDBJ whole genome shotgun (WGS) entry which is preliminary data.</text>
</comment>
<dbReference type="SUPFAM" id="SSF56042">
    <property type="entry name" value="PurM C-terminal domain-like"/>
    <property type="match status" value="1"/>
</dbReference>
<dbReference type="InterPro" id="IPR016188">
    <property type="entry name" value="PurM-like_N"/>
</dbReference>
<dbReference type="Pfam" id="PF00586">
    <property type="entry name" value="AIRS"/>
    <property type="match status" value="1"/>
</dbReference>
<evidence type="ECO:0000256" key="2">
    <source>
        <dbReference type="ARBA" id="ARBA00022679"/>
    </source>
</evidence>
<feature type="binding site" description="in other chain" evidence="9">
    <location>
        <position position="67"/>
    </location>
    <ligand>
        <name>ATP</name>
        <dbReference type="ChEBI" id="CHEBI:30616"/>
        <note>ligand shared between dimeric partners</note>
    </ligand>
</feature>
<reference evidence="12 13" key="1">
    <citation type="journal article" date="2025" name="Int. J. Syst. Evol. Microbiol.">
        <title>Desulfovibrio falkowii sp. nov., Porphyromonas miyakawae sp. nov., Mediterraneibacter flintii sp. nov. and Owariibacterium komagatae gen. nov., sp. nov., isolated from human faeces.</title>
        <authorList>
            <person name="Hamaguchi T."/>
            <person name="Ohara M."/>
            <person name="Hisatomi A."/>
            <person name="Sekiguchi K."/>
            <person name="Takeda J.I."/>
            <person name="Ueyama J."/>
            <person name="Ito M."/>
            <person name="Nishiwaki H."/>
            <person name="Ogi T."/>
            <person name="Hirayama M."/>
            <person name="Ohkuma M."/>
            <person name="Sakamoto M."/>
            <person name="Ohno K."/>
        </authorList>
    </citation>
    <scope>NUCLEOTIDE SEQUENCE [LARGE SCALE GENOMIC DNA]</scope>
    <source>
        <strain evidence="12 13">13CB11C</strain>
    </source>
</reference>
<evidence type="ECO:0000259" key="10">
    <source>
        <dbReference type="Pfam" id="PF00586"/>
    </source>
</evidence>
<evidence type="ECO:0000256" key="4">
    <source>
        <dbReference type="ARBA" id="ARBA00022741"/>
    </source>
</evidence>
<comment type="subunit">
    <text evidence="9">Homodimer.</text>
</comment>
<evidence type="ECO:0000256" key="5">
    <source>
        <dbReference type="ARBA" id="ARBA00022777"/>
    </source>
</evidence>
<keyword evidence="8 9" id="KW-0711">Selenium</keyword>
<keyword evidence="6 9" id="KW-0067">ATP-binding</keyword>
<evidence type="ECO:0000256" key="9">
    <source>
        <dbReference type="HAMAP-Rule" id="MF_00625"/>
    </source>
</evidence>
<feature type="domain" description="PurM-like N-terminal" evidence="10">
    <location>
        <begin position="49"/>
        <end position="156"/>
    </location>
</feature>
<feature type="binding site" evidence="9">
    <location>
        <position position="50"/>
    </location>
    <ligand>
        <name>Mg(2+)</name>
        <dbReference type="ChEBI" id="CHEBI:18420"/>
    </ligand>
</feature>
<accession>A0ABQ0E1J2</accession>
<dbReference type="NCBIfam" id="TIGR00476">
    <property type="entry name" value="selD"/>
    <property type="match status" value="1"/>
</dbReference>
<proteinExistence type="inferred from homology"/>
<keyword evidence="13" id="KW-1185">Reference proteome</keyword>
<name>A0ABQ0E1J2_9PORP</name>
<feature type="binding site" evidence="9">
    <location>
        <position position="90"/>
    </location>
    <ligand>
        <name>Mg(2+)</name>
        <dbReference type="ChEBI" id="CHEBI:18420"/>
    </ligand>
</feature>
<evidence type="ECO:0000256" key="8">
    <source>
        <dbReference type="ARBA" id="ARBA00023266"/>
    </source>
</evidence>
<feature type="binding site" evidence="9">
    <location>
        <position position="226"/>
    </location>
    <ligand>
        <name>Mg(2+)</name>
        <dbReference type="ChEBI" id="CHEBI:18420"/>
    </ligand>
</feature>
<evidence type="ECO:0000256" key="6">
    <source>
        <dbReference type="ARBA" id="ARBA00022840"/>
    </source>
</evidence>
<feature type="active site" evidence="9">
    <location>
        <position position="17"/>
    </location>
</feature>
<dbReference type="EMBL" id="BAAFSF010000001">
    <property type="protein sequence ID" value="GAB1251534.1"/>
    <property type="molecule type" value="Genomic_DNA"/>
</dbReference>
<protein>
    <recommendedName>
        <fullName evidence="9">Selenide, water dikinase</fullName>
        <ecNumber evidence="9">2.7.9.3</ecNumber>
    </recommendedName>
    <alternativeName>
        <fullName evidence="9">Selenium donor protein</fullName>
    </alternativeName>
    <alternativeName>
        <fullName evidence="9">Selenophosphate synthase</fullName>
    </alternativeName>
</protein>
<dbReference type="InterPro" id="IPR010918">
    <property type="entry name" value="PurM-like_C_dom"/>
</dbReference>
<comment type="cofactor">
    <cofactor evidence="9">
        <name>Mg(2+)</name>
        <dbReference type="ChEBI" id="CHEBI:18420"/>
    </cofactor>
    <text evidence="9">Binds 1 Mg(2+) ion per monomer.</text>
</comment>
<comment type="catalytic activity">
    <reaction evidence="9">
        <text>hydrogenselenide + ATP + H2O = selenophosphate + AMP + phosphate + 2 H(+)</text>
        <dbReference type="Rhea" id="RHEA:18737"/>
        <dbReference type="ChEBI" id="CHEBI:15377"/>
        <dbReference type="ChEBI" id="CHEBI:15378"/>
        <dbReference type="ChEBI" id="CHEBI:16144"/>
        <dbReference type="ChEBI" id="CHEBI:29317"/>
        <dbReference type="ChEBI" id="CHEBI:30616"/>
        <dbReference type="ChEBI" id="CHEBI:43474"/>
        <dbReference type="ChEBI" id="CHEBI:456215"/>
        <dbReference type="EC" id="2.7.9.3"/>
    </reaction>
</comment>
<keyword evidence="2 9" id="KW-0808">Transferase</keyword>
<feature type="binding site" description="in other chain" evidence="9">
    <location>
        <position position="20"/>
    </location>
    <ligand>
        <name>ATP</name>
        <dbReference type="ChEBI" id="CHEBI:30616"/>
        <note>ligand shared between dimeric partners</note>
    </ligand>
</feature>
<evidence type="ECO:0000256" key="3">
    <source>
        <dbReference type="ARBA" id="ARBA00022723"/>
    </source>
</evidence>
<evidence type="ECO:0000313" key="13">
    <source>
        <dbReference type="Proteomes" id="UP001628220"/>
    </source>
</evidence>
<feature type="domain" description="PurM-like C-terminal" evidence="11">
    <location>
        <begin position="168"/>
        <end position="345"/>
    </location>
</feature>
<feature type="binding site" description="in other chain" evidence="9">
    <location>
        <position position="90"/>
    </location>
    <ligand>
        <name>ATP</name>
        <dbReference type="ChEBI" id="CHEBI:30616"/>
        <note>ligand shared between dimeric partners</note>
    </ligand>
</feature>
<evidence type="ECO:0000256" key="7">
    <source>
        <dbReference type="ARBA" id="ARBA00022842"/>
    </source>
</evidence>
<dbReference type="Pfam" id="PF02769">
    <property type="entry name" value="AIRS_C"/>
    <property type="match status" value="1"/>
</dbReference>
<keyword evidence="3 9" id="KW-0479">Metal-binding</keyword>
<sequence>MKLQKIELLKECEYGGCSAKIDPYELSKLLSKVTVPANENVLVGLSTHDDAGVYKLNEETALIMTTDFFPPVVDEPYTFGVIAATNALSDVYAMGGKPLMALNLMHYPGSRLPLEGLQEILRGGQQAIDEAGAFTMGGHTIEDKTPQYGLAVVGVVHPNKIVTNSGARSGQKLILTKPLGVGVMIAGQRLSMTRDQEYKKGVDCMQRLNKYAAQVMCDYAIRGATDVTGFGLVGHGFELAEASDVTIEIDTSQLPVLPGVLQLLDDGCIPGAAFRNIRYVGAALEVNAPLLMSYLAADPQTSGGLLMAVDSDIAEEVCCKIHDAGDISAAIIGEVKEARRDGIKVVLN</sequence>
<feature type="site" description="Important for catalytic activity" evidence="9">
    <location>
        <position position="20"/>
    </location>
</feature>
<dbReference type="RefSeq" id="WP_411915341.1">
    <property type="nucleotide sequence ID" value="NZ_BAAFSF010000001.1"/>
</dbReference>
<evidence type="ECO:0000259" key="11">
    <source>
        <dbReference type="Pfam" id="PF02769"/>
    </source>
</evidence>
<dbReference type="InterPro" id="IPR036676">
    <property type="entry name" value="PurM-like_C_sf"/>
</dbReference>
<comment type="function">
    <text evidence="9">Synthesizes selenophosphate from selenide and ATP.</text>
</comment>
<keyword evidence="4 9" id="KW-0547">Nucleotide-binding</keyword>
<dbReference type="PIRSF" id="PIRSF036407">
    <property type="entry name" value="Selenphspht_syn"/>
    <property type="match status" value="1"/>
</dbReference>
<dbReference type="InterPro" id="IPR023061">
    <property type="entry name" value="SelD_I"/>
</dbReference>
<dbReference type="PANTHER" id="PTHR10256:SF0">
    <property type="entry name" value="INACTIVE SELENIDE, WATER DIKINASE-LIKE PROTEIN-RELATED"/>
    <property type="match status" value="1"/>
</dbReference>
<dbReference type="EC" id="2.7.9.3" evidence="9"/>
<dbReference type="InterPro" id="IPR036921">
    <property type="entry name" value="PurM-like_N_sf"/>
</dbReference>
<keyword evidence="5 9" id="KW-0418">Kinase</keyword>
<dbReference type="SUPFAM" id="SSF55326">
    <property type="entry name" value="PurM N-terminal domain-like"/>
    <property type="match status" value="1"/>
</dbReference>
<dbReference type="NCBIfam" id="NF002098">
    <property type="entry name" value="PRK00943.1"/>
    <property type="match status" value="1"/>
</dbReference>
<evidence type="ECO:0000313" key="12">
    <source>
        <dbReference type="EMBL" id="GAB1251534.1"/>
    </source>
</evidence>
<keyword evidence="7 9" id="KW-0460">Magnesium</keyword>
<dbReference type="Gene3D" id="3.30.1330.10">
    <property type="entry name" value="PurM-like, N-terminal domain"/>
    <property type="match status" value="1"/>
</dbReference>
<feature type="binding site" evidence="9">
    <location>
        <begin position="138"/>
        <end position="140"/>
    </location>
    <ligand>
        <name>ATP</name>
        <dbReference type="ChEBI" id="CHEBI:30616"/>
        <note>ligand shared between dimeric partners</note>
    </ligand>
</feature>
<gene>
    <name evidence="9 12" type="primary">selD</name>
    <name evidence="12" type="ORF">Tsumi_06380</name>
</gene>
<dbReference type="Gene3D" id="3.90.650.10">
    <property type="entry name" value="PurM-like C-terminal domain"/>
    <property type="match status" value="1"/>
</dbReference>
<dbReference type="PANTHER" id="PTHR10256">
    <property type="entry name" value="SELENIDE, WATER DIKINASE"/>
    <property type="match status" value="1"/>
</dbReference>
<dbReference type="HAMAP" id="MF_00625">
    <property type="entry name" value="SelD"/>
    <property type="match status" value="1"/>
</dbReference>
<organism evidence="12 13">
    <name type="scientific">Porphyromonas miyakawae</name>
    <dbReference type="NCBI Taxonomy" id="3137470"/>
    <lineage>
        <taxon>Bacteria</taxon>
        <taxon>Pseudomonadati</taxon>
        <taxon>Bacteroidota</taxon>
        <taxon>Bacteroidia</taxon>
        <taxon>Bacteroidales</taxon>
        <taxon>Porphyromonadaceae</taxon>
        <taxon>Porphyromonas</taxon>
    </lineage>
</organism>
<comment type="similarity">
    <text evidence="1 9">Belongs to the selenophosphate synthase 1 family. Class I subfamily.</text>
</comment>
<dbReference type="Proteomes" id="UP001628220">
    <property type="component" value="Unassembled WGS sequence"/>
</dbReference>
<dbReference type="CDD" id="cd02195">
    <property type="entry name" value="SelD"/>
    <property type="match status" value="1"/>
</dbReference>
<feature type="binding site" description="in other chain" evidence="9">
    <location>
        <begin position="47"/>
        <end position="49"/>
    </location>
    <ligand>
        <name>ATP</name>
        <dbReference type="ChEBI" id="CHEBI:30616"/>
        <note>ligand shared between dimeric partners</note>
    </ligand>
</feature>